<proteinExistence type="predicted"/>
<dbReference type="Proteomes" id="UP000007801">
    <property type="component" value="Unassembled WGS sequence"/>
</dbReference>
<dbReference type="STRING" id="7217.B3MT59"/>
<dbReference type="InParanoid" id="B3MT59"/>
<gene>
    <name evidence="4" type="primary">Dana\GF23298</name>
    <name evidence="4" type="synonym">dana_GLEANR_7953</name>
    <name evidence="4" type="ORF">GF23298</name>
</gene>
<evidence type="ECO:0000256" key="2">
    <source>
        <dbReference type="SAM" id="MobiDB-lite"/>
    </source>
</evidence>
<dbReference type="OrthoDB" id="1106148at2759"/>
<evidence type="ECO:0000313" key="4">
    <source>
        <dbReference type="EMBL" id="EDV30449.1"/>
    </source>
</evidence>
<dbReference type="PhylomeDB" id="B3MT59"/>
<dbReference type="FunCoup" id="B3MT59">
    <property type="interactions" value="1"/>
</dbReference>
<keyword evidence="5" id="KW-1185">Reference proteome</keyword>
<protein>
    <recommendedName>
        <fullName evidence="3">CHCH domain-containing protein</fullName>
    </recommendedName>
</protein>
<dbReference type="OMA" id="PCAKEMK"/>
<dbReference type="Pfam" id="PF06747">
    <property type="entry name" value="CHCH"/>
    <property type="match status" value="1"/>
</dbReference>
<dbReference type="KEGG" id="dan:6505940"/>
<feature type="domain" description="CHCH" evidence="3">
    <location>
        <begin position="83"/>
        <end position="114"/>
    </location>
</feature>
<evidence type="ECO:0000313" key="5">
    <source>
        <dbReference type="Proteomes" id="UP000007801"/>
    </source>
</evidence>
<keyword evidence="1" id="KW-1015">Disulfide bond</keyword>
<feature type="region of interest" description="Disordered" evidence="2">
    <location>
        <begin position="1"/>
        <end position="25"/>
    </location>
</feature>
<dbReference type="GeneID" id="6505940"/>
<dbReference type="eggNOG" id="KOG4090">
    <property type="taxonomic scope" value="Eukaryota"/>
</dbReference>
<dbReference type="EMBL" id="CH902623">
    <property type="protein sequence ID" value="EDV30449.1"/>
    <property type="molecule type" value="Genomic_DNA"/>
</dbReference>
<dbReference type="GO" id="GO:0005739">
    <property type="term" value="C:mitochondrion"/>
    <property type="evidence" value="ECO:0007669"/>
    <property type="project" value="TreeGrafter"/>
</dbReference>
<dbReference type="PANTHER" id="PTHR13523:SF2">
    <property type="entry name" value="COILED-COIL-HELIX-COILED-COIL-HELIX DOMAIN CONTAINING 2, ISOFORM A-RELATED"/>
    <property type="match status" value="1"/>
</dbReference>
<reference evidence="4 5" key="1">
    <citation type="journal article" date="2007" name="Nature">
        <title>Evolution of genes and genomes on the Drosophila phylogeny.</title>
        <authorList>
            <consortium name="Drosophila 12 Genomes Consortium"/>
            <person name="Clark A.G."/>
            <person name="Eisen M.B."/>
            <person name="Smith D.R."/>
            <person name="Bergman C.M."/>
            <person name="Oliver B."/>
            <person name="Markow T.A."/>
            <person name="Kaufman T.C."/>
            <person name="Kellis M."/>
            <person name="Gelbart W."/>
            <person name="Iyer V.N."/>
            <person name="Pollard D.A."/>
            <person name="Sackton T.B."/>
            <person name="Larracuente A.M."/>
            <person name="Singh N.D."/>
            <person name="Abad J.P."/>
            <person name="Abt D.N."/>
            <person name="Adryan B."/>
            <person name="Aguade M."/>
            <person name="Akashi H."/>
            <person name="Anderson W.W."/>
            <person name="Aquadro C.F."/>
            <person name="Ardell D.H."/>
            <person name="Arguello R."/>
            <person name="Artieri C.G."/>
            <person name="Barbash D.A."/>
            <person name="Barker D."/>
            <person name="Barsanti P."/>
            <person name="Batterham P."/>
            <person name="Batzoglou S."/>
            <person name="Begun D."/>
            <person name="Bhutkar A."/>
            <person name="Blanco E."/>
            <person name="Bosak S.A."/>
            <person name="Bradley R.K."/>
            <person name="Brand A.D."/>
            <person name="Brent M.R."/>
            <person name="Brooks A.N."/>
            <person name="Brown R.H."/>
            <person name="Butlin R.K."/>
            <person name="Caggese C."/>
            <person name="Calvi B.R."/>
            <person name="Bernardo de Carvalho A."/>
            <person name="Caspi A."/>
            <person name="Castrezana S."/>
            <person name="Celniker S.E."/>
            <person name="Chang J.L."/>
            <person name="Chapple C."/>
            <person name="Chatterji S."/>
            <person name="Chinwalla A."/>
            <person name="Civetta A."/>
            <person name="Clifton S.W."/>
            <person name="Comeron J.M."/>
            <person name="Costello J.C."/>
            <person name="Coyne J.A."/>
            <person name="Daub J."/>
            <person name="David R.G."/>
            <person name="Delcher A.L."/>
            <person name="Delehaunty K."/>
            <person name="Do C.B."/>
            <person name="Ebling H."/>
            <person name="Edwards K."/>
            <person name="Eickbush T."/>
            <person name="Evans J.D."/>
            <person name="Filipski A."/>
            <person name="Findeiss S."/>
            <person name="Freyhult E."/>
            <person name="Fulton L."/>
            <person name="Fulton R."/>
            <person name="Garcia A.C."/>
            <person name="Gardiner A."/>
            <person name="Garfield D.A."/>
            <person name="Garvin B.E."/>
            <person name="Gibson G."/>
            <person name="Gilbert D."/>
            <person name="Gnerre S."/>
            <person name="Godfrey J."/>
            <person name="Good R."/>
            <person name="Gotea V."/>
            <person name="Gravely B."/>
            <person name="Greenberg A.J."/>
            <person name="Griffiths-Jones S."/>
            <person name="Gross S."/>
            <person name="Guigo R."/>
            <person name="Gustafson E.A."/>
            <person name="Haerty W."/>
            <person name="Hahn M.W."/>
            <person name="Halligan D.L."/>
            <person name="Halpern A.L."/>
            <person name="Halter G.M."/>
            <person name="Han M.V."/>
            <person name="Heger A."/>
            <person name="Hillier L."/>
            <person name="Hinrichs A.S."/>
            <person name="Holmes I."/>
            <person name="Hoskins R.A."/>
            <person name="Hubisz M.J."/>
            <person name="Hultmark D."/>
            <person name="Huntley M.A."/>
            <person name="Jaffe D.B."/>
            <person name="Jagadeeshan S."/>
            <person name="Jeck W.R."/>
            <person name="Johnson J."/>
            <person name="Jones C.D."/>
            <person name="Jordan W.C."/>
            <person name="Karpen G.H."/>
            <person name="Kataoka E."/>
            <person name="Keightley P.D."/>
            <person name="Kheradpour P."/>
            <person name="Kirkness E.F."/>
            <person name="Koerich L.B."/>
            <person name="Kristiansen K."/>
            <person name="Kudrna D."/>
            <person name="Kulathinal R.J."/>
            <person name="Kumar S."/>
            <person name="Kwok R."/>
            <person name="Lander E."/>
            <person name="Langley C.H."/>
            <person name="Lapoint R."/>
            <person name="Lazzaro B.P."/>
            <person name="Lee S.J."/>
            <person name="Levesque L."/>
            <person name="Li R."/>
            <person name="Lin C.F."/>
            <person name="Lin M.F."/>
            <person name="Lindblad-Toh K."/>
            <person name="Llopart A."/>
            <person name="Long M."/>
            <person name="Low L."/>
            <person name="Lozovsky E."/>
            <person name="Lu J."/>
            <person name="Luo M."/>
            <person name="Machado C.A."/>
            <person name="Makalowski W."/>
            <person name="Marzo M."/>
            <person name="Matsuda M."/>
            <person name="Matzkin L."/>
            <person name="McAllister B."/>
            <person name="McBride C.S."/>
            <person name="McKernan B."/>
            <person name="McKernan K."/>
            <person name="Mendez-Lago M."/>
            <person name="Minx P."/>
            <person name="Mollenhauer M.U."/>
            <person name="Montooth K."/>
            <person name="Mount S.M."/>
            <person name="Mu X."/>
            <person name="Myers E."/>
            <person name="Negre B."/>
            <person name="Newfeld S."/>
            <person name="Nielsen R."/>
            <person name="Noor M.A."/>
            <person name="O'Grady P."/>
            <person name="Pachter L."/>
            <person name="Papaceit M."/>
            <person name="Parisi M.J."/>
            <person name="Parisi M."/>
            <person name="Parts L."/>
            <person name="Pedersen J.S."/>
            <person name="Pesole G."/>
            <person name="Phillippy A.M."/>
            <person name="Ponting C.P."/>
            <person name="Pop M."/>
            <person name="Porcelli D."/>
            <person name="Powell J.R."/>
            <person name="Prohaska S."/>
            <person name="Pruitt K."/>
            <person name="Puig M."/>
            <person name="Quesneville H."/>
            <person name="Ram K.R."/>
            <person name="Rand D."/>
            <person name="Rasmussen M.D."/>
            <person name="Reed L.K."/>
            <person name="Reenan R."/>
            <person name="Reily A."/>
            <person name="Remington K.A."/>
            <person name="Rieger T.T."/>
            <person name="Ritchie M.G."/>
            <person name="Robin C."/>
            <person name="Rogers Y.H."/>
            <person name="Rohde C."/>
            <person name="Rozas J."/>
            <person name="Rubenfield M.J."/>
            <person name="Ruiz A."/>
            <person name="Russo S."/>
            <person name="Salzberg S.L."/>
            <person name="Sanchez-Gracia A."/>
            <person name="Saranga D.J."/>
            <person name="Sato H."/>
            <person name="Schaeffer S.W."/>
            <person name="Schatz M.C."/>
            <person name="Schlenke T."/>
            <person name="Schwartz R."/>
            <person name="Segarra C."/>
            <person name="Singh R.S."/>
            <person name="Sirot L."/>
            <person name="Sirota M."/>
            <person name="Sisneros N.B."/>
            <person name="Smith C.D."/>
            <person name="Smith T.F."/>
            <person name="Spieth J."/>
            <person name="Stage D.E."/>
            <person name="Stark A."/>
            <person name="Stephan W."/>
            <person name="Strausberg R.L."/>
            <person name="Strempel S."/>
            <person name="Sturgill D."/>
            <person name="Sutton G."/>
            <person name="Sutton G.G."/>
            <person name="Tao W."/>
            <person name="Teichmann S."/>
            <person name="Tobari Y.N."/>
            <person name="Tomimura Y."/>
            <person name="Tsolas J.M."/>
            <person name="Valente V.L."/>
            <person name="Venter E."/>
            <person name="Venter J.C."/>
            <person name="Vicario S."/>
            <person name="Vieira F.G."/>
            <person name="Vilella A.J."/>
            <person name="Villasante A."/>
            <person name="Walenz B."/>
            <person name="Wang J."/>
            <person name="Wasserman M."/>
            <person name="Watts T."/>
            <person name="Wilson D."/>
            <person name="Wilson R.K."/>
            <person name="Wing R.A."/>
            <person name="Wolfner M.F."/>
            <person name="Wong A."/>
            <person name="Wong G.K."/>
            <person name="Wu C.I."/>
            <person name="Wu G."/>
            <person name="Yamamoto D."/>
            <person name="Yang H.P."/>
            <person name="Yang S.P."/>
            <person name="Yorke J.A."/>
            <person name="Yoshida K."/>
            <person name="Zdobnov E."/>
            <person name="Zhang P."/>
            <person name="Zhang Y."/>
            <person name="Zimin A.V."/>
            <person name="Baldwin J."/>
            <person name="Abdouelleil A."/>
            <person name="Abdulkadir J."/>
            <person name="Abebe A."/>
            <person name="Abera B."/>
            <person name="Abreu J."/>
            <person name="Acer S.C."/>
            <person name="Aftuck L."/>
            <person name="Alexander A."/>
            <person name="An P."/>
            <person name="Anderson E."/>
            <person name="Anderson S."/>
            <person name="Arachi H."/>
            <person name="Azer M."/>
            <person name="Bachantsang P."/>
            <person name="Barry A."/>
            <person name="Bayul T."/>
            <person name="Berlin A."/>
            <person name="Bessette D."/>
            <person name="Bloom T."/>
            <person name="Blye J."/>
            <person name="Boguslavskiy L."/>
            <person name="Bonnet C."/>
            <person name="Boukhgalter B."/>
            <person name="Bourzgui I."/>
            <person name="Brown A."/>
            <person name="Cahill P."/>
            <person name="Channer S."/>
            <person name="Cheshatsang Y."/>
            <person name="Chuda L."/>
            <person name="Citroen M."/>
            <person name="Collymore A."/>
            <person name="Cooke P."/>
            <person name="Costello M."/>
            <person name="D'Aco K."/>
            <person name="Daza R."/>
            <person name="De Haan G."/>
            <person name="DeGray S."/>
            <person name="DeMaso C."/>
            <person name="Dhargay N."/>
            <person name="Dooley K."/>
            <person name="Dooley E."/>
            <person name="Doricent M."/>
            <person name="Dorje P."/>
            <person name="Dorjee K."/>
            <person name="Dupes A."/>
            <person name="Elong R."/>
            <person name="Falk J."/>
            <person name="Farina A."/>
            <person name="Faro S."/>
            <person name="Ferguson D."/>
            <person name="Fisher S."/>
            <person name="Foley C.D."/>
            <person name="Franke A."/>
            <person name="Friedrich D."/>
            <person name="Gadbois L."/>
            <person name="Gearin G."/>
            <person name="Gearin C.R."/>
            <person name="Giannoukos G."/>
            <person name="Goode T."/>
            <person name="Graham J."/>
            <person name="Grandbois E."/>
            <person name="Grewal S."/>
            <person name="Gyaltsen K."/>
            <person name="Hafez N."/>
            <person name="Hagos B."/>
            <person name="Hall J."/>
            <person name="Henson C."/>
            <person name="Hollinger A."/>
            <person name="Honan T."/>
            <person name="Huard M.D."/>
            <person name="Hughes L."/>
            <person name="Hurhula B."/>
            <person name="Husby M.E."/>
            <person name="Kamat A."/>
            <person name="Kanga B."/>
            <person name="Kashin S."/>
            <person name="Khazanovich D."/>
            <person name="Kisner P."/>
            <person name="Lance K."/>
            <person name="Lara M."/>
            <person name="Lee W."/>
            <person name="Lennon N."/>
            <person name="Letendre F."/>
            <person name="LeVine R."/>
            <person name="Lipovsky A."/>
            <person name="Liu X."/>
            <person name="Liu J."/>
            <person name="Liu S."/>
            <person name="Lokyitsang T."/>
            <person name="Lokyitsang Y."/>
            <person name="Lubonja R."/>
            <person name="Lui A."/>
            <person name="MacDonald P."/>
            <person name="Magnisalis V."/>
            <person name="Maru K."/>
            <person name="Matthews C."/>
            <person name="McCusker W."/>
            <person name="McDonough S."/>
            <person name="Mehta T."/>
            <person name="Meldrim J."/>
            <person name="Meneus L."/>
            <person name="Mihai O."/>
            <person name="Mihalev A."/>
            <person name="Mihova T."/>
            <person name="Mittelman R."/>
            <person name="Mlenga V."/>
            <person name="Montmayeur A."/>
            <person name="Mulrain L."/>
            <person name="Navidi A."/>
            <person name="Naylor J."/>
            <person name="Negash T."/>
            <person name="Nguyen T."/>
            <person name="Nguyen N."/>
            <person name="Nicol R."/>
            <person name="Norbu C."/>
            <person name="Norbu N."/>
            <person name="Novod N."/>
            <person name="O'Neill B."/>
            <person name="Osman S."/>
            <person name="Markiewicz E."/>
            <person name="Oyono O.L."/>
            <person name="Patti C."/>
            <person name="Phunkhang P."/>
            <person name="Pierre F."/>
            <person name="Priest M."/>
            <person name="Raghuraman S."/>
            <person name="Rege F."/>
            <person name="Reyes R."/>
            <person name="Rise C."/>
            <person name="Rogov P."/>
            <person name="Ross K."/>
            <person name="Ryan E."/>
            <person name="Settipalli S."/>
            <person name="Shea T."/>
            <person name="Sherpa N."/>
            <person name="Shi L."/>
            <person name="Shih D."/>
            <person name="Sparrow T."/>
            <person name="Spaulding J."/>
            <person name="Stalker J."/>
            <person name="Stange-Thomann N."/>
            <person name="Stavropoulos S."/>
            <person name="Stone C."/>
            <person name="Strader C."/>
            <person name="Tesfaye S."/>
            <person name="Thomson T."/>
            <person name="Thoulutsang Y."/>
            <person name="Thoulutsang D."/>
            <person name="Topham K."/>
            <person name="Topping I."/>
            <person name="Tsamla T."/>
            <person name="Vassiliev H."/>
            <person name="Vo A."/>
            <person name="Wangchuk T."/>
            <person name="Wangdi T."/>
            <person name="Weiand M."/>
            <person name="Wilkinson J."/>
            <person name="Wilson A."/>
            <person name="Yadav S."/>
            <person name="Young G."/>
            <person name="Yu Q."/>
            <person name="Zembek L."/>
            <person name="Zhong D."/>
            <person name="Zimmer A."/>
            <person name="Zwirko Z."/>
            <person name="Jaffe D.B."/>
            <person name="Alvarez P."/>
            <person name="Brockman W."/>
            <person name="Butler J."/>
            <person name="Chin C."/>
            <person name="Gnerre S."/>
            <person name="Grabherr M."/>
            <person name="Kleber M."/>
            <person name="Mauceli E."/>
            <person name="MacCallum I."/>
        </authorList>
    </citation>
    <scope>NUCLEOTIDE SEQUENCE [LARGE SCALE GENOMIC DNA]</scope>
    <source>
        <strain evidence="5">Tucson 14024-0371.13</strain>
    </source>
</reference>
<dbReference type="PANTHER" id="PTHR13523">
    <property type="entry name" value="COILED-COIL-HELIX-COILED-COIL-HELIX DOMAIN CONTAINING 2/NUR77"/>
    <property type="match status" value="1"/>
</dbReference>
<name>B3MT59_DROAN</name>
<dbReference type="HOGENOM" id="CLU_093520_2_0_1"/>
<dbReference type="PROSITE" id="PS51808">
    <property type="entry name" value="CHCH"/>
    <property type="match status" value="1"/>
</dbReference>
<dbReference type="GO" id="GO:0005634">
    <property type="term" value="C:nucleus"/>
    <property type="evidence" value="ECO:0007669"/>
    <property type="project" value="TreeGrafter"/>
</dbReference>
<dbReference type="AlphaFoldDB" id="B3MT59"/>
<organism evidence="4 5">
    <name type="scientific">Drosophila ananassae</name>
    <name type="common">Fruit fly</name>
    <dbReference type="NCBI Taxonomy" id="7217"/>
    <lineage>
        <taxon>Eukaryota</taxon>
        <taxon>Metazoa</taxon>
        <taxon>Ecdysozoa</taxon>
        <taxon>Arthropoda</taxon>
        <taxon>Hexapoda</taxon>
        <taxon>Insecta</taxon>
        <taxon>Pterygota</taxon>
        <taxon>Neoptera</taxon>
        <taxon>Endopterygota</taxon>
        <taxon>Diptera</taxon>
        <taxon>Brachycera</taxon>
        <taxon>Muscomorpha</taxon>
        <taxon>Ephydroidea</taxon>
        <taxon>Drosophilidae</taxon>
        <taxon>Drosophila</taxon>
        <taxon>Sophophora</taxon>
    </lineage>
</organism>
<sequence length="119" mass="12579">MPRRNKSTAAKAHSTSHLPVVQPAKKDSVVRSAGGAFRDVAAHAAGVAAGSAVGHAVGAGIIGLFHGPKGQVKHSDLVQDGPCAFEMKQFLKCTEENADLNVCKEFNDAVRKCHHHYNL</sequence>
<accession>B3MT59</accession>
<dbReference type="InterPro" id="IPR010625">
    <property type="entry name" value="CHCH"/>
</dbReference>
<evidence type="ECO:0000259" key="3">
    <source>
        <dbReference type="Pfam" id="PF06747"/>
    </source>
</evidence>
<dbReference type="InterPro" id="IPR055304">
    <property type="entry name" value="CHCHD2/10-like"/>
</dbReference>
<evidence type="ECO:0000256" key="1">
    <source>
        <dbReference type="ARBA" id="ARBA00023157"/>
    </source>
</evidence>
<dbReference type="GO" id="GO:0007005">
    <property type="term" value="P:mitochondrion organization"/>
    <property type="evidence" value="ECO:0007669"/>
    <property type="project" value="InterPro"/>
</dbReference>